<accession>A0A4R9JDH9</accession>
<keyword evidence="2" id="KW-1185">Reference proteome</keyword>
<dbReference type="OrthoDB" id="680224at2"/>
<gene>
    <name evidence="1" type="ORF">EHQ52_01600</name>
</gene>
<dbReference type="RefSeq" id="WP_135613542.1">
    <property type="nucleotide sequence ID" value="NZ_RQFY01000001.1"/>
</dbReference>
<evidence type="ECO:0000313" key="2">
    <source>
        <dbReference type="Proteomes" id="UP000297871"/>
    </source>
</evidence>
<protein>
    <submittedName>
        <fullName evidence="1">Uncharacterized protein</fullName>
    </submittedName>
</protein>
<dbReference type="EMBL" id="RQFY01000001">
    <property type="protein sequence ID" value="TGL36598.1"/>
    <property type="molecule type" value="Genomic_DNA"/>
</dbReference>
<organism evidence="1 2">
    <name type="scientific">Leptospira koniambonensis</name>
    <dbReference type="NCBI Taxonomy" id="2484950"/>
    <lineage>
        <taxon>Bacteria</taxon>
        <taxon>Pseudomonadati</taxon>
        <taxon>Spirochaetota</taxon>
        <taxon>Spirochaetia</taxon>
        <taxon>Leptospirales</taxon>
        <taxon>Leptospiraceae</taxon>
        <taxon>Leptospira</taxon>
    </lineage>
</organism>
<name>A0A4R9JDH9_9LEPT</name>
<evidence type="ECO:0000313" key="1">
    <source>
        <dbReference type="EMBL" id="TGL36598.1"/>
    </source>
</evidence>
<comment type="caution">
    <text evidence="1">The sequence shown here is derived from an EMBL/GenBank/DDBJ whole genome shotgun (WGS) entry which is preliminary data.</text>
</comment>
<dbReference type="AlphaFoldDB" id="A0A4R9JDH9"/>
<proteinExistence type="predicted"/>
<dbReference type="Proteomes" id="UP000297871">
    <property type="component" value="Unassembled WGS sequence"/>
</dbReference>
<reference evidence="1" key="1">
    <citation type="journal article" date="2019" name="PLoS Negl. Trop. Dis.">
        <title>Revisiting the worldwide diversity of Leptospira species in the environment.</title>
        <authorList>
            <person name="Vincent A.T."/>
            <person name="Schiettekatte O."/>
            <person name="Bourhy P."/>
            <person name="Veyrier F.J."/>
            <person name="Picardeau M."/>
        </authorList>
    </citation>
    <scope>NUCLEOTIDE SEQUENCE [LARGE SCALE GENOMIC DNA]</scope>
    <source>
        <strain evidence="1">201800265</strain>
    </source>
</reference>
<sequence>MTIEELYNSLIITNNSISLDTNVLNTDIWKKLLLTNNGNQPIVISQATKTKENGFVKIIGTTSFQLVPNLPVQATLRIDDLGKIQIRIYFNLIGETKLPNSWKFSQSFPKLPAEDKTKLSLLGDEATSVLDSLWLRNAYFVLSTEDFVEEGSKIPFSQGLNFKSILRPMGMLGVFDSILHGDTQEVNFYGRIILPLPTDLTPDLIAWTYPWEVKIEPPGILLKADLGADKNITDSLSIKDTEFVIYSPHSQEWLSKNRNYQPAYALTAILDIPSAKISCKVTGILKAGESEVVLQGDFQGVTLGKLADLLDITGSSDLSSNLPEEFSKAGNLLSDLALETISIGFNASLGSAGVSYAAIRIGFPNKTWKAIPGAVEFSDFSVLFIIASPFSATKRGISTVIEGKMDFGGVDLDVTAYLPNFSIRAELEEPVNLSLSKVFDKYFPELPSPPDISIDRFILGADAKRNFSVYAVIGEEKPWVLDLGPTSMTISDIEVDLNKPSVGGTNGSFSGTIQFSDNVLLQIRYDMPGAFSIRSEIDQIRLSELIARLSNQLVDLPGEFDLTFRQSSILISKREQDLVFLFGTQIDSFGSLAFEARKIGGGKWGYAFGLDLSSSKASSLPSLGVLSIFEDFFHLQKLTLVVSSFDSPDFAFPNLAQFENPRIASKDVKLPAQSGGLIQGLNIYGEWSINSGDRQQGLLSKFLGLNPVLGITLQVGSIPSKNSRLYVSYNTTIQGHPFSCKFGGQIQNNSIGIFLMGSLTVDIQGNPQTFDVTLIFVENGAFISATMKGNTSVNFYTFKLSNLALEVGINWEGIPSLGVAATIDVGEIESSVAVFFDSTRPSRSLVAGSISNVTLKKILDNLAGELTEKLPDVIENVLDQVAIEGTGGFNIPTSYADDLDNLKIESISSAFSSIGKISIPSSSSQVLLVVNKPGTTWYLTDLTTMMHYQLYKTGNTIAVSLEAQLYVAPENTTIGTLIFPAGFFINGTLKFFSFEVSAKILINRNQGIAVDAQMDRIVIVSDSLFCIQAAEGSGGPKLSVSSFTQNAQPEPKFRPPHFYINGELKFLGLKDSVFVEATKSGLTFKIQGNLALACVFDLHGSIGGSSYFSAGGNVKVGIGTIDLGILGSVHIDTSIQAGLDVKATNSAMTASLQAAFEFLGSTHNIAKFNLDVDSDPLTDLVGILEDKIMDILKGIFKDPAKWAEALGDKIIDGVEDAEKILTDYFHVPLDQAKQILNDAGLAIKACATTTAASIL</sequence>